<proteinExistence type="predicted"/>
<evidence type="ECO:0000313" key="1">
    <source>
        <dbReference type="EMBL" id="DAF97805.1"/>
    </source>
</evidence>
<organism evidence="1">
    <name type="scientific">Myoviridae sp. ctYA416</name>
    <dbReference type="NCBI Taxonomy" id="2825125"/>
    <lineage>
        <taxon>Viruses</taxon>
        <taxon>Duplodnaviria</taxon>
        <taxon>Heunggongvirae</taxon>
        <taxon>Uroviricota</taxon>
        <taxon>Caudoviricetes</taxon>
    </lineage>
</organism>
<accession>A0A8S5UTL8</accession>
<sequence>MPNRGKYTYEIPNFPTEENKDKKIDSSMMTNIVKMAEIVKKQCQEMHDILHVIPNPPEWENRYYQTKDGDAHVGAMDPIINTLREVTPDKKLSITNFIKIGEANWQMWNTAVNLLGMKNNGINDDVQYTEGEKITYDKLKKFKDNLDKTDAMINSVWLRFFDSSGYCVITCQVACQSSCQLACQSCQYNTCHNQNCGGWS</sequence>
<name>A0A8S5UTL8_9CAUD</name>
<protein>
    <submittedName>
        <fullName evidence="1">Six-cysteine peptide SCIFF</fullName>
    </submittedName>
</protein>
<dbReference type="EMBL" id="BK016136">
    <property type="protein sequence ID" value="DAF97805.1"/>
    <property type="molecule type" value="Genomic_DNA"/>
</dbReference>
<reference evidence="1" key="1">
    <citation type="journal article" date="2021" name="Proc. Natl. Acad. Sci. U.S.A.">
        <title>A Catalog of Tens of Thousands of Viruses from Human Metagenomes Reveals Hidden Associations with Chronic Diseases.</title>
        <authorList>
            <person name="Tisza M.J."/>
            <person name="Buck C.B."/>
        </authorList>
    </citation>
    <scope>NUCLEOTIDE SEQUENCE</scope>
    <source>
        <strain evidence="1">CtYA416</strain>
    </source>
</reference>